<organism evidence="1">
    <name type="scientific">hydrothermal vent metagenome</name>
    <dbReference type="NCBI Taxonomy" id="652676"/>
    <lineage>
        <taxon>unclassified sequences</taxon>
        <taxon>metagenomes</taxon>
        <taxon>ecological metagenomes</taxon>
    </lineage>
</organism>
<dbReference type="InterPro" id="IPR011604">
    <property type="entry name" value="PDDEXK-like_dom_sf"/>
</dbReference>
<protein>
    <recommendedName>
        <fullName evidence="2">NADH:ubiquinone oxidoreductase subunit 5 (Chain L)/Multisubunit Na+/H+ antiporter, MnhA subunit</fullName>
    </recommendedName>
</protein>
<evidence type="ECO:0008006" key="2">
    <source>
        <dbReference type="Google" id="ProtNLM"/>
    </source>
</evidence>
<dbReference type="AlphaFoldDB" id="A0A3B1BI71"/>
<dbReference type="Pfam" id="PF13366">
    <property type="entry name" value="PDDEXK_3"/>
    <property type="match status" value="1"/>
</dbReference>
<dbReference type="NCBIfam" id="TIGR04256">
    <property type="entry name" value="GxxExxY"/>
    <property type="match status" value="1"/>
</dbReference>
<proteinExistence type="predicted"/>
<dbReference type="InterPro" id="IPR026350">
    <property type="entry name" value="GxxExxY"/>
</dbReference>
<accession>A0A3B1BI71</accession>
<dbReference type="EMBL" id="UOFX01000091">
    <property type="protein sequence ID" value="VAX11793.1"/>
    <property type="molecule type" value="Genomic_DNA"/>
</dbReference>
<name>A0A3B1BI71_9ZZZZ</name>
<sequence>MRDGIWNISRKMLYGNYLHHEEHGEHEVLKGNSELVHRVIGAAIDVHKVLGPGLLESTYQQCLAHELSLREIGFQLEYPLPVEYKGVRLDCGYRIDFLVEEQIVLELKSVETLQGIHEAQLLTYLRLAKKQHGFLINFNVKLLKHGIKSFVL</sequence>
<reference evidence="1" key="1">
    <citation type="submission" date="2018-06" db="EMBL/GenBank/DDBJ databases">
        <authorList>
            <person name="Zhirakovskaya E."/>
        </authorList>
    </citation>
    <scope>NUCLEOTIDE SEQUENCE</scope>
</reference>
<evidence type="ECO:0000313" key="1">
    <source>
        <dbReference type="EMBL" id="VAX11793.1"/>
    </source>
</evidence>
<gene>
    <name evidence="1" type="ORF">MNBD_GAMMA26-1261</name>
</gene>
<dbReference type="Gene3D" id="3.90.320.10">
    <property type="match status" value="1"/>
</dbReference>